<keyword evidence="3" id="KW-1185">Reference proteome</keyword>
<name>A0A8T2TEM0_CERRI</name>
<accession>A0A8T2TEM0</accession>
<evidence type="ECO:0000313" key="3">
    <source>
        <dbReference type="Proteomes" id="UP000825935"/>
    </source>
</evidence>
<dbReference type="EMBL" id="CM035418">
    <property type="protein sequence ID" value="KAH7421002.1"/>
    <property type="molecule type" value="Genomic_DNA"/>
</dbReference>
<dbReference type="OrthoDB" id="1926238at2759"/>
<sequence>MALNPESPYRMHIPKTSMNDEVELNQGSMMAGNGKNSQRSLALSSNFMSMPQSMARGTLVTDTSSTSRFSPGHSMHANAVLPAGRFHCTQDSNAGHEKLQTGGIPSEGISQAQLNTFIKANDQGALAEFVGNTSSVHNYPGSSNVNVAAQSVQNSHLVECSTEMGKDYAGSYATLNENLNKKIGNIMNTVDFRGMSIAAGTSVSDKSNLMVRNEKQCPQMPSTSAHDVSTGGHVECKVQRIPMGITRNLNHQRYKEHLSQNPNIQYICNNQNNPYRISRCDSHVTELMSNTSSRNIKGEGHGFFQSSGSSDPSETNIPEKELHQPKSLNLLTSESNPVENNSRNPPFRVHSSTTGLMPSHPSNFEDPWKSQTSSGPGYNTRAGRCPESDSSCLPENIELSKRSRHCSLKPVHGNKCPRDEHPPSFWKLSTDDKAITSVAFEQHSASVSDRKPCNVEQPVDAFADSHLTKDSCIIHQVSSYPMASSHQSSSIWLNSIPVQSPGRQATTLQQSSNKENQVIPMNNQLDFNSDASILREDGLKHFVKAPAVMPKGKNISKARISGEDGPPNKKRKKQLPLRIPWHVAIAQSNINLPSSSDGEVIWARSLNRLPEKDCNATYEDKTSSIFRAKRRLSLTTQFMQQLFPPLPDGLLGRKTLTDTECGIFSLAKLELEDACRIVVKANGQTLSREGCPAITNMLSEDEACHPSVNTVLTKCVENFMNKVKHLEMEIARLDCSTSTVELCNEIHEVEQLAIVNRLAKHHGIEFTMDSSDNLFIENNFETGFGGRKPPPQRYVTVTPMPRTLPMEGRRCLSL</sequence>
<protein>
    <submittedName>
        <fullName evidence="2">Uncharacterized protein</fullName>
    </submittedName>
</protein>
<evidence type="ECO:0000256" key="1">
    <source>
        <dbReference type="SAM" id="MobiDB-lite"/>
    </source>
</evidence>
<comment type="caution">
    <text evidence="2">The sequence shown here is derived from an EMBL/GenBank/DDBJ whole genome shotgun (WGS) entry which is preliminary data.</text>
</comment>
<proteinExistence type="predicted"/>
<reference evidence="2" key="1">
    <citation type="submission" date="2021-08" db="EMBL/GenBank/DDBJ databases">
        <title>WGS assembly of Ceratopteris richardii.</title>
        <authorList>
            <person name="Marchant D.B."/>
            <person name="Chen G."/>
            <person name="Jenkins J."/>
            <person name="Shu S."/>
            <person name="Leebens-Mack J."/>
            <person name="Grimwood J."/>
            <person name="Schmutz J."/>
            <person name="Soltis P."/>
            <person name="Soltis D."/>
            <person name="Chen Z.-H."/>
        </authorList>
    </citation>
    <scope>NUCLEOTIDE SEQUENCE</scope>
    <source>
        <strain evidence="2">Whitten #5841</strain>
        <tissue evidence="2">Leaf</tissue>
    </source>
</reference>
<dbReference type="PANTHER" id="PTHR31267">
    <property type="entry name" value="DENTIN SIALOPHOSPHOPROTEIN-LIKE PROTEIN"/>
    <property type="match status" value="1"/>
</dbReference>
<evidence type="ECO:0000313" key="2">
    <source>
        <dbReference type="EMBL" id="KAH7421002.1"/>
    </source>
</evidence>
<feature type="region of interest" description="Disordered" evidence="1">
    <location>
        <begin position="292"/>
        <end position="390"/>
    </location>
</feature>
<dbReference type="Proteomes" id="UP000825935">
    <property type="component" value="Chromosome 13"/>
</dbReference>
<feature type="compositionally biased region" description="Polar residues" evidence="1">
    <location>
        <begin position="326"/>
        <end position="362"/>
    </location>
</feature>
<organism evidence="2 3">
    <name type="scientific">Ceratopteris richardii</name>
    <name type="common">Triangle waterfern</name>
    <dbReference type="NCBI Taxonomy" id="49495"/>
    <lineage>
        <taxon>Eukaryota</taxon>
        <taxon>Viridiplantae</taxon>
        <taxon>Streptophyta</taxon>
        <taxon>Embryophyta</taxon>
        <taxon>Tracheophyta</taxon>
        <taxon>Polypodiopsida</taxon>
        <taxon>Polypodiidae</taxon>
        <taxon>Polypodiales</taxon>
        <taxon>Pteridineae</taxon>
        <taxon>Pteridaceae</taxon>
        <taxon>Parkerioideae</taxon>
        <taxon>Ceratopteris</taxon>
    </lineage>
</organism>
<feature type="region of interest" description="Disordered" evidence="1">
    <location>
        <begin position="553"/>
        <end position="574"/>
    </location>
</feature>
<feature type="compositionally biased region" description="Polar residues" evidence="1">
    <location>
        <begin position="304"/>
        <end position="316"/>
    </location>
</feature>
<dbReference type="AlphaFoldDB" id="A0A8T2TEM0"/>
<dbReference type="PANTHER" id="PTHR31267:SF2">
    <property type="entry name" value="EXPRESSED PROTEIN"/>
    <property type="match status" value="1"/>
</dbReference>
<gene>
    <name evidence="2" type="ORF">KP509_13G035700</name>
</gene>